<dbReference type="PANTHER" id="PTHR14605:SF1">
    <property type="entry name" value="TRANSMEMBRANE PROTEIN 231"/>
    <property type="match status" value="1"/>
</dbReference>
<evidence type="ECO:0000313" key="14">
    <source>
        <dbReference type="Proteomes" id="UP001470230"/>
    </source>
</evidence>
<dbReference type="Pfam" id="PF10149">
    <property type="entry name" value="TM231"/>
    <property type="match status" value="1"/>
</dbReference>
<dbReference type="EMBL" id="JAPFFF010000006">
    <property type="protein sequence ID" value="KAK8887181.1"/>
    <property type="molecule type" value="Genomic_DNA"/>
</dbReference>
<evidence type="ECO:0000313" key="13">
    <source>
        <dbReference type="EMBL" id="KAK8887181.1"/>
    </source>
</evidence>
<evidence type="ECO:0000256" key="11">
    <source>
        <dbReference type="ARBA" id="ARBA00024803"/>
    </source>
</evidence>
<keyword evidence="14" id="KW-1185">Reference proteome</keyword>
<keyword evidence="9" id="KW-0325">Glycoprotein</keyword>
<keyword evidence="8 12" id="KW-0472">Membrane</keyword>
<sequence>MSIIFQTARLPVVYKARLWSFATIFHVICTIIKYAAPILTCYFYIDSHSGNTFGSESAHVVPGEILYFSSINKKGQSIVYPPDKSASFTDSLLLMVHPQYDSRNFLTSWKLNIRIPNEGAPVQPETVSVTVLFNFTVKFRKFATNTIQALGSFSQTFHNEVRSVICHGDLVLEQTEIIDFRGTFQGTDLANMDLSNYDSLSDIFSARDDVSTLFYVDWGDPYYVFDSNHTLDLELDIHVKDFTIFHSIPLVSSIETFLILFLATYLFSSLVLDNLQGFVFRHGIIKSWAIPLYQKPKKAKGMI</sequence>
<name>A0ABR2K8T0_9EUKA</name>
<protein>
    <recommendedName>
        <fullName evidence="3">Transmembrane protein 231</fullName>
    </recommendedName>
</protein>
<evidence type="ECO:0000256" key="4">
    <source>
        <dbReference type="ARBA" id="ARBA00022475"/>
    </source>
</evidence>
<evidence type="ECO:0000256" key="1">
    <source>
        <dbReference type="ARBA" id="ARBA00004272"/>
    </source>
</evidence>
<keyword evidence="10" id="KW-0966">Cell projection</keyword>
<keyword evidence="4" id="KW-1003">Cell membrane</keyword>
<feature type="transmembrane region" description="Helical" evidence="12">
    <location>
        <begin position="250"/>
        <end position="272"/>
    </location>
</feature>
<reference evidence="13 14" key="1">
    <citation type="submission" date="2024-04" db="EMBL/GenBank/DDBJ databases">
        <title>Tritrichomonas musculus Genome.</title>
        <authorList>
            <person name="Alves-Ferreira E."/>
            <person name="Grigg M."/>
            <person name="Lorenzi H."/>
            <person name="Galac M."/>
        </authorList>
    </citation>
    <scope>NUCLEOTIDE SEQUENCE [LARGE SCALE GENOMIC DNA]</scope>
    <source>
        <strain evidence="13 14">EAF2021</strain>
    </source>
</reference>
<evidence type="ECO:0000256" key="9">
    <source>
        <dbReference type="ARBA" id="ARBA00023180"/>
    </source>
</evidence>
<evidence type="ECO:0000256" key="6">
    <source>
        <dbReference type="ARBA" id="ARBA00022989"/>
    </source>
</evidence>
<dbReference type="InterPro" id="IPR019306">
    <property type="entry name" value="TMEM231"/>
</dbReference>
<accession>A0ABR2K8T0</accession>
<comment type="subcellular location">
    <subcellularLocation>
        <location evidence="1">Cell projection</location>
        <location evidence="1">Cilium membrane</location>
        <topology evidence="1">Multi-pass membrane protein</topology>
    </subcellularLocation>
</comment>
<keyword evidence="5 12" id="KW-0812">Transmembrane</keyword>
<dbReference type="Proteomes" id="UP001470230">
    <property type="component" value="Unassembled WGS sequence"/>
</dbReference>
<dbReference type="PANTHER" id="PTHR14605">
    <property type="entry name" value="CHST5 PROTEIN"/>
    <property type="match status" value="1"/>
</dbReference>
<evidence type="ECO:0000256" key="5">
    <source>
        <dbReference type="ARBA" id="ARBA00022692"/>
    </source>
</evidence>
<evidence type="ECO:0000256" key="8">
    <source>
        <dbReference type="ARBA" id="ARBA00023136"/>
    </source>
</evidence>
<evidence type="ECO:0000256" key="10">
    <source>
        <dbReference type="ARBA" id="ARBA00023273"/>
    </source>
</evidence>
<feature type="transmembrane region" description="Helical" evidence="12">
    <location>
        <begin position="21"/>
        <end position="45"/>
    </location>
</feature>
<comment type="function">
    <text evidence="11">Transmembrane component of the tectonic-like complex, a complex localized at the transition zone of primary cilia and acting as a barrier that prevents diffusion of transmembrane proteins between the cilia and plasma membranes. Required for ciliogenesis and sonic hedgehog/SHH signaling.</text>
</comment>
<keyword evidence="6 12" id="KW-1133">Transmembrane helix</keyword>
<gene>
    <name evidence="13" type="ORF">M9Y10_038219</name>
</gene>
<proteinExistence type="inferred from homology"/>
<keyword evidence="7" id="KW-0969">Cilium</keyword>
<comment type="similarity">
    <text evidence="2">Belongs to the TMEM231 family.</text>
</comment>
<evidence type="ECO:0000256" key="3">
    <source>
        <dbReference type="ARBA" id="ARBA00015087"/>
    </source>
</evidence>
<organism evidence="13 14">
    <name type="scientific">Tritrichomonas musculus</name>
    <dbReference type="NCBI Taxonomy" id="1915356"/>
    <lineage>
        <taxon>Eukaryota</taxon>
        <taxon>Metamonada</taxon>
        <taxon>Parabasalia</taxon>
        <taxon>Tritrichomonadida</taxon>
        <taxon>Tritrichomonadidae</taxon>
        <taxon>Tritrichomonas</taxon>
    </lineage>
</organism>
<evidence type="ECO:0000256" key="2">
    <source>
        <dbReference type="ARBA" id="ARBA00009082"/>
    </source>
</evidence>
<evidence type="ECO:0000256" key="12">
    <source>
        <dbReference type="SAM" id="Phobius"/>
    </source>
</evidence>
<evidence type="ECO:0000256" key="7">
    <source>
        <dbReference type="ARBA" id="ARBA00023069"/>
    </source>
</evidence>
<comment type="caution">
    <text evidence="13">The sequence shown here is derived from an EMBL/GenBank/DDBJ whole genome shotgun (WGS) entry which is preliminary data.</text>
</comment>